<evidence type="ECO:0000313" key="1">
    <source>
        <dbReference type="EMBL" id="OWM85072.1"/>
    </source>
</evidence>
<dbReference type="EMBL" id="MTKT01001287">
    <property type="protein sequence ID" value="OWM85072.1"/>
    <property type="molecule type" value="Genomic_DNA"/>
</dbReference>
<sequence length="132" mass="14658">MEDEPGSRSIDEGGCLRARDNVLAEIDHTLHVWEVKAADLTISPVHRAAVGIVDLRRFAHLSDAQNVIALITDVYLHFSWFLQSEIYNLLGCFGYFIVSSTFISGKGSLSAYLVCFASGKTKRLSKKPLQNK</sequence>
<name>A0A218XL81_PUNGR</name>
<dbReference type="AlphaFoldDB" id="A0A218XL81"/>
<organism evidence="1 2">
    <name type="scientific">Punica granatum</name>
    <name type="common">Pomegranate</name>
    <dbReference type="NCBI Taxonomy" id="22663"/>
    <lineage>
        <taxon>Eukaryota</taxon>
        <taxon>Viridiplantae</taxon>
        <taxon>Streptophyta</taxon>
        <taxon>Embryophyta</taxon>
        <taxon>Tracheophyta</taxon>
        <taxon>Spermatophyta</taxon>
        <taxon>Magnoliopsida</taxon>
        <taxon>eudicotyledons</taxon>
        <taxon>Gunneridae</taxon>
        <taxon>Pentapetalae</taxon>
        <taxon>rosids</taxon>
        <taxon>malvids</taxon>
        <taxon>Myrtales</taxon>
        <taxon>Lythraceae</taxon>
        <taxon>Punica</taxon>
    </lineage>
</organism>
<gene>
    <name evidence="1" type="ORF">CDL15_Pgr027859</name>
</gene>
<accession>A0A218XL81</accession>
<reference evidence="2" key="1">
    <citation type="journal article" date="2017" name="Plant J.">
        <title>The pomegranate (Punica granatum L.) genome and the genomics of punicalagin biosynthesis.</title>
        <authorList>
            <person name="Qin G."/>
            <person name="Xu C."/>
            <person name="Ming R."/>
            <person name="Tang H."/>
            <person name="Guyot R."/>
            <person name="Kramer E.M."/>
            <person name="Hu Y."/>
            <person name="Yi X."/>
            <person name="Qi Y."/>
            <person name="Xu X."/>
            <person name="Gao Z."/>
            <person name="Pan H."/>
            <person name="Jian J."/>
            <person name="Tian Y."/>
            <person name="Yue Z."/>
            <person name="Xu Y."/>
        </authorList>
    </citation>
    <scope>NUCLEOTIDE SEQUENCE [LARGE SCALE GENOMIC DNA]</scope>
    <source>
        <strain evidence="2">cv. Dabenzi</strain>
    </source>
</reference>
<comment type="caution">
    <text evidence="1">The sequence shown here is derived from an EMBL/GenBank/DDBJ whole genome shotgun (WGS) entry which is preliminary data.</text>
</comment>
<evidence type="ECO:0000313" key="2">
    <source>
        <dbReference type="Proteomes" id="UP000197138"/>
    </source>
</evidence>
<proteinExistence type="predicted"/>
<protein>
    <submittedName>
        <fullName evidence="1">Uncharacterized protein</fullName>
    </submittedName>
</protein>
<dbReference type="Proteomes" id="UP000197138">
    <property type="component" value="Unassembled WGS sequence"/>
</dbReference>